<dbReference type="RefSeq" id="WP_124874216.1">
    <property type="nucleotide sequence ID" value="NZ_CP034185.1"/>
</dbReference>
<evidence type="ECO:0000313" key="2">
    <source>
        <dbReference type="Proteomes" id="UP000276417"/>
    </source>
</evidence>
<accession>A0A3G8YRW7</accession>
<dbReference type="Proteomes" id="UP000276417">
    <property type="component" value="Plasmid unnamed1"/>
</dbReference>
<dbReference type="KEGG" id="dph:EHF33_16485"/>
<dbReference type="InterPro" id="IPR011749">
    <property type="entry name" value="CHP02243"/>
</dbReference>
<proteinExistence type="predicted"/>
<evidence type="ECO:0000313" key="1">
    <source>
        <dbReference type="EMBL" id="AZI44511.1"/>
    </source>
</evidence>
<dbReference type="AlphaFoldDB" id="A0A3G8YRW7"/>
<reference evidence="1 2" key="1">
    <citation type="submission" date="2018-11" db="EMBL/GenBank/DDBJ databases">
        <title>Deinococcus shelandsis sp. nov., isolated from South Shetland Islands soil of Antarctica.</title>
        <authorList>
            <person name="Tian J."/>
        </authorList>
    </citation>
    <scope>NUCLEOTIDE SEQUENCE [LARGE SCALE GENOMIC DNA]</scope>
    <source>
        <strain evidence="1 2">S14-83T</strain>
        <plasmid evidence="1 2">unnamed1</plasmid>
    </source>
</reference>
<dbReference type="EMBL" id="CP034185">
    <property type="protein sequence ID" value="AZI44511.1"/>
    <property type="molecule type" value="Genomic_DNA"/>
</dbReference>
<keyword evidence="2" id="KW-1185">Reference proteome</keyword>
<organism evidence="1 2">
    <name type="scientific">Deinococcus psychrotolerans</name>
    <dbReference type="NCBI Taxonomy" id="2489213"/>
    <lineage>
        <taxon>Bacteria</taxon>
        <taxon>Thermotogati</taxon>
        <taxon>Deinococcota</taxon>
        <taxon>Deinococci</taxon>
        <taxon>Deinococcales</taxon>
        <taxon>Deinococcaceae</taxon>
        <taxon>Deinococcus</taxon>
    </lineage>
</organism>
<dbReference type="OrthoDB" id="9027184at2"/>
<gene>
    <name evidence="1" type="ORF">EHF33_16485</name>
</gene>
<protein>
    <submittedName>
        <fullName evidence="1">Putative baseplate assembly protein</fullName>
    </submittedName>
</protein>
<sequence>MPLPTVNLDDRRFDDLIAQARQLIPQYCPEWTDHNTSDPGIALLEIFAWMTDLMLFRVNQVPEKMFIKFLDMIGMQLDPPRAAVAPVTFYLAAAPTEPLTISAATEVATVRTEVTEAIVFSTETDLTIYPPNLKAAFTGNALGENTFTIHDLERLGVLGHKIAVFSAEPVPGDAFYLCLEHNHGAHVLSLLMACEVAGGAGVDPKEPPFVWEVWQGSLNRWSTCTVEYDGTLAFNITGEVILRLPSMAEEEFFGERGYWLRCRITSEQNYAGYKVSPDIESLRVESRGGTVSGRHGVVVKQEVLGRSDGNPGQKFKLLNSPVLFLDSDEDVILSEVPGAAPHIWHSVADFADSSANDYHFQLDHQSGEVTFGPALLQPDGTVYRFGAVPEPGATLKVRRYLYGGGVIGNVPARALSVLKASIPYVARVINHAPALGGRNSQTLDDAVTRVPHVLRTRTRAVTADDYEYLAAQVDGVARSRCITPNVSSSAGQASFPGQIRALDVQPGQVSMVVLPRIEVPVGRIAPDQLVLSAELRASVQSHLDERRMVGTTLEVRPPQYAWVSVSALMRVPVGSSRELKAGVQRAALATLYRYLNPHTGSASGQGWPFGRPLYLSELYSLLRSVPDSDFVEDIQVFLSDPGHADSRESVGPQLLLPPQGLIVSDLHTVRVE</sequence>
<dbReference type="NCBIfam" id="TIGR02243">
    <property type="entry name" value="putative baseplate assembly protein"/>
    <property type="match status" value="1"/>
</dbReference>
<keyword evidence="1" id="KW-0614">Plasmid</keyword>
<name>A0A3G8YRW7_9DEIO</name>
<geneLocation type="plasmid" evidence="1 2">
    <name>unnamed1</name>
</geneLocation>